<evidence type="ECO:0000313" key="3">
    <source>
        <dbReference type="Proteomes" id="UP000242699"/>
    </source>
</evidence>
<protein>
    <recommendedName>
        <fullName evidence="4">DUF4129 domain-containing protein</fullName>
    </recommendedName>
</protein>
<evidence type="ECO:0000313" key="2">
    <source>
        <dbReference type="EMBL" id="PSR24653.1"/>
    </source>
</evidence>
<gene>
    <name evidence="2" type="ORF">C7B43_18485</name>
</gene>
<proteinExistence type="predicted"/>
<dbReference type="EMBL" id="PXYT01000071">
    <property type="protein sequence ID" value="PSR24653.1"/>
    <property type="molecule type" value="Genomic_DNA"/>
</dbReference>
<organism evidence="2 3">
    <name type="scientific">Sulfobacillus benefaciens</name>
    <dbReference type="NCBI Taxonomy" id="453960"/>
    <lineage>
        <taxon>Bacteria</taxon>
        <taxon>Bacillati</taxon>
        <taxon>Bacillota</taxon>
        <taxon>Clostridia</taxon>
        <taxon>Eubacteriales</taxon>
        <taxon>Clostridiales Family XVII. Incertae Sedis</taxon>
        <taxon>Sulfobacillus</taxon>
    </lineage>
</organism>
<feature type="transmembrane region" description="Helical" evidence="1">
    <location>
        <begin position="136"/>
        <end position="156"/>
    </location>
</feature>
<evidence type="ECO:0000256" key="1">
    <source>
        <dbReference type="SAM" id="Phobius"/>
    </source>
</evidence>
<reference evidence="2 3" key="1">
    <citation type="journal article" date="2014" name="BMC Genomics">
        <title>Comparison of environmental and isolate Sulfobacillus genomes reveals diverse carbon, sulfur, nitrogen, and hydrogen metabolisms.</title>
        <authorList>
            <person name="Justice N.B."/>
            <person name="Norman A."/>
            <person name="Brown C.T."/>
            <person name="Singh A."/>
            <person name="Thomas B.C."/>
            <person name="Banfield J.F."/>
        </authorList>
    </citation>
    <scope>NUCLEOTIDE SEQUENCE [LARGE SCALE GENOMIC DNA]</scope>
    <source>
        <strain evidence="2">AMDSBA1</strain>
    </source>
</reference>
<keyword evidence="1" id="KW-0812">Transmembrane</keyword>
<sequence length="349" mass="38778">MLSIWPALFDLSWILTAQALAAHNLEIVAVPAAIYLTVRLGRFETPQRVMVVLLLAAGAVWGGFWGVVLGLAAFVLAYLRRHTPSHRRYAYMAGVIAWAILTISHPASTLFPFVLIAWAVGGLVMEAWRHDADVTLVMITGLAGLGSLFIALILWVVPWGFLTAHVLGLAGGAFVSLILMLMPKLKLRSRNHISSPAQGLHILREHAKPHDFVGADVLIVVVGLAVFVLVLWMIFRKNRFDALEQSKQSEAVGVQLETVTIPLRSVWNRMVLPPVRTLVKNQLRKAQKQGHGKLPGQTFRQWVINDFGSSPRAKDIARIYEEVRYGGGEDNREQAHRLGRLWRSPGNRP</sequence>
<feature type="transmembrane region" description="Helical" evidence="1">
    <location>
        <begin position="50"/>
        <end position="79"/>
    </location>
</feature>
<feature type="transmembrane region" description="Helical" evidence="1">
    <location>
        <begin position="12"/>
        <end position="38"/>
    </location>
</feature>
<name>A0A2T2WR07_9FIRM</name>
<accession>A0A2T2WR07</accession>
<dbReference type="AlphaFoldDB" id="A0A2T2WR07"/>
<feature type="transmembrane region" description="Helical" evidence="1">
    <location>
        <begin position="91"/>
        <end position="124"/>
    </location>
</feature>
<evidence type="ECO:0008006" key="4">
    <source>
        <dbReference type="Google" id="ProtNLM"/>
    </source>
</evidence>
<keyword evidence="1" id="KW-0472">Membrane</keyword>
<feature type="transmembrane region" description="Helical" evidence="1">
    <location>
        <begin position="162"/>
        <end position="182"/>
    </location>
</feature>
<keyword evidence="1" id="KW-1133">Transmembrane helix</keyword>
<comment type="caution">
    <text evidence="2">The sequence shown here is derived from an EMBL/GenBank/DDBJ whole genome shotgun (WGS) entry which is preliminary data.</text>
</comment>
<feature type="transmembrane region" description="Helical" evidence="1">
    <location>
        <begin position="212"/>
        <end position="235"/>
    </location>
</feature>
<dbReference type="Proteomes" id="UP000242699">
    <property type="component" value="Unassembled WGS sequence"/>
</dbReference>